<dbReference type="PANTHER" id="PTHR37167">
    <property type="entry name" value="1,4-DIHYDROXY-6-NAPHTOATE SYNTHASE"/>
    <property type="match status" value="1"/>
</dbReference>
<dbReference type="UniPathway" id="UPA00079"/>
<evidence type="ECO:0000256" key="2">
    <source>
        <dbReference type="ARBA" id="ARBA00022428"/>
    </source>
</evidence>
<protein>
    <recommendedName>
        <fullName evidence="4">1,4-dihydroxy-6-naphtoate synthase</fullName>
        <ecNumber evidence="4">4.1.99.29</ecNumber>
    </recommendedName>
    <alternativeName>
        <fullName evidence="4">Menaquinone biosynthetic enzyme MqnD</fullName>
    </alternativeName>
</protein>
<organism evidence="5">
    <name type="scientific">Ammonifex degensii</name>
    <dbReference type="NCBI Taxonomy" id="42838"/>
    <lineage>
        <taxon>Bacteria</taxon>
        <taxon>Bacillati</taxon>
        <taxon>Bacillota</taxon>
        <taxon>Clostridia</taxon>
        <taxon>Thermoanaerobacterales</taxon>
        <taxon>Thermoanaerobacteraceae</taxon>
        <taxon>Ammonifex</taxon>
    </lineage>
</organism>
<keyword evidence="2 4" id="KW-0474">Menaquinone biosynthesis</keyword>
<dbReference type="HAMAP" id="MF_00996">
    <property type="entry name" value="MqnD"/>
    <property type="match status" value="1"/>
</dbReference>
<dbReference type="EC" id="4.1.99.29" evidence="4"/>
<feature type="binding site" evidence="4">
    <location>
        <begin position="108"/>
        <end position="109"/>
    </location>
    <ligand>
        <name>substrate</name>
    </ligand>
</feature>
<proteinExistence type="inferred from homology"/>
<dbReference type="Gene3D" id="3.40.190.10">
    <property type="entry name" value="Periplasmic binding protein-like II"/>
    <property type="match status" value="2"/>
</dbReference>
<dbReference type="Pfam" id="PF02621">
    <property type="entry name" value="VitK2_biosynth"/>
    <property type="match status" value="1"/>
</dbReference>
<dbReference type="AlphaFoldDB" id="A0A7C2HZP9"/>
<dbReference type="InterPro" id="IPR030869">
    <property type="entry name" value="MqnD"/>
</dbReference>
<dbReference type="SUPFAM" id="SSF53850">
    <property type="entry name" value="Periplasmic binding protein-like II"/>
    <property type="match status" value="1"/>
</dbReference>
<comment type="pathway">
    <text evidence="1 4">Quinol/quinone metabolism; menaquinone biosynthesis.</text>
</comment>
<comment type="catalytic activity">
    <reaction evidence="4">
        <text>cyclic dehypoxanthinylfutalosinate = 1,4-dihydroxy-6-naphthoate + dihydroxyacetone</text>
        <dbReference type="Rhea" id="RHEA:33087"/>
        <dbReference type="ChEBI" id="CHEBI:16016"/>
        <dbReference type="ChEBI" id="CHEBI:64254"/>
        <dbReference type="ChEBI" id="CHEBI:64270"/>
        <dbReference type="EC" id="4.1.99.29"/>
    </reaction>
</comment>
<comment type="similarity">
    <text evidence="4">Belongs to the MqnA/MqnD family. MqnD subfamily.</text>
</comment>
<dbReference type="EMBL" id="DSMU01000045">
    <property type="protein sequence ID" value="HEL65192.1"/>
    <property type="molecule type" value="Genomic_DNA"/>
</dbReference>
<gene>
    <name evidence="4" type="primary">mqnD</name>
    <name evidence="5" type="ORF">ENQ34_00710</name>
</gene>
<evidence type="ECO:0000256" key="4">
    <source>
        <dbReference type="HAMAP-Rule" id="MF_00996"/>
    </source>
</evidence>
<name>A0A7C2HZP9_9THEO</name>
<comment type="caution">
    <text evidence="5">The sequence shown here is derived from an EMBL/GenBank/DDBJ whole genome shotgun (WGS) entry which is preliminary data.</text>
</comment>
<dbReference type="CDD" id="cd13636">
    <property type="entry name" value="PBP2_Af1704"/>
    <property type="match status" value="1"/>
</dbReference>
<reference evidence="5" key="1">
    <citation type="journal article" date="2020" name="mSystems">
        <title>Genome- and Community-Level Interaction Insights into Carbon Utilization and Element Cycling Functions of Hydrothermarchaeota in Hydrothermal Sediment.</title>
        <authorList>
            <person name="Zhou Z."/>
            <person name="Liu Y."/>
            <person name="Xu W."/>
            <person name="Pan J."/>
            <person name="Luo Z.H."/>
            <person name="Li M."/>
        </authorList>
    </citation>
    <scope>NUCLEOTIDE SEQUENCE [LARGE SCALE GENOMIC DNA]</scope>
    <source>
        <strain evidence="5">SpSt-300</strain>
    </source>
</reference>
<evidence type="ECO:0000313" key="5">
    <source>
        <dbReference type="EMBL" id="HEL65192.1"/>
    </source>
</evidence>
<dbReference type="PANTHER" id="PTHR37167:SF1">
    <property type="entry name" value="1,4-DIHYDROXY-6-NAPHTOATE SYNTHASE"/>
    <property type="match status" value="1"/>
</dbReference>
<feature type="active site" description="Proton acceptor" evidence="4">
    <location>
        <position position="146"/>
    </location>
</feature>
<sequence length="274" mass="29778">MELTLAHSPDADDAFMFFALAQEKINTGGYSFMHVLKDIETLNQAAMEGIYDISAISFHAYPYVAGNYLLLSCGASVGDGYGPLVVVPAGAPEGAEPATVAVPGELTTAHLVLKLWRPGVKTVVLPFDRIGEVVSAGRVEGGLLIHEGQLTYVREGLKKIVDLGAWWKKETGLPLPLGGNVLHRRHAGRAAEINRLLREAIAWALTHREEGLRYALSFARGLDAEEADCFVGMYVNAWTLDLGETGRRAAAELLQRGYRAGIIRTEPRLDWVVG</sequence>
<dbReference type="InterPro" id="IPR003773">
    <property type="entry name" value="Menaquinone_biosynth"/>
</dbReference>
<keyword evidence="3 4" id="KW-0456">Lyase</keyword>
<accession>A0A7C2HZP9</accession>
<evidence type="ECO:0000256" key="1">
    <source>
        <dbReference type="ARBA" id="ARBA00004863"/>
    </source>
</evidence>
<comment type="function">
    <text evidence="4">Catalyzes the conversion of cyclic dehypoxanthine futalosine (cyclic DHFL) into 1,4-dihydroxy-6-naphthoate, a step in the biosynthesis of menaquinone (MK, vitamin K2).</text>
</comment>
<dbReference type="GO" id="GO:0016830">
    <property type="term" value="F:carbon-carbon lyase activity"/>
    <property type="evidence" value="ECO:0007669"/>
    <property type="project" value="UniProtKB-UniRule"/>
</dbReference>
<evidence type="ECO:0000256" key="3">
    <source>
        <dbReference type="ARBA" id="ARBA00023239"/>
    </source>
</evidence>
<dbReference type="GO" id="GO:0009234">
    <property type="term" value="P:menaquinone biosynthetic process"/>
    <property type="evidence" value="ECO:0007669"/>
    <property type="project" value="UniProtKB-UniRule"/>
</dbReference>
<comment type="caution">
    <text evidence="4">Lacks conserved residue(s) required for the propagation of feature annotation.</text>
</comment>